<dbReference type="RefSeq" id="WP_090257447.1">
    <property type="nucleotide sequence ID" value="NZ_FOIR01000001.1"/>
</dbReference>
<dbReference type="STRING" id="1267423.SAMN05216290_1034"/>
<dbReference type="InterPro" id="IPR002761">
    <property type="entry name" value="Diphthami_syn_dom"/>
</dbReference>
<protein>
    <submittedName>
        <fullName evidence="2">MJ0570-related uncharacterized domain-containing protein</fullName>
    </submittedName>
</protein>
<gene>
    <name evidence="2" type="ORF">SAMN05216290_1034</name>
</gene>
<dbReference type="Gene3D" id="3.40.50.620">
    <property type="entry name" value="HUPs"/>
    <property type="match status" value="1"/>
</dbReference>
<dbReference type="InterPro" id="IPR014729">
    <property type="entry name" value="Rossmann-like_a/b/a_fold"/>
</dbReference>
<name>A0A1I0NAZ6_9BACT</name>
<dbReference type="PIRSF" id="PIRSF039123">
    <property type="entry name" value="Diphthamide_synthase"/>
    <property type="match status" value="1"/>
</dbReference>
<dbReference type="InterPro" id="IPR030662">
    <property type="entry name" value="DPH6/MJ0570"/>
</dbReference>
<dbReference type="NCBIfam" id="TIGR00290">
    <property type="entry name" value="MJ0570_dom"/>
    <property type="match status" value="1"/>
</dbReference>
<dbReference type="Gene3D" id="3.90.1490.10">
    <property type="entry name" value="putative n-type atp pyrophosphatase, domain 2"/>
    <property type="match status" value="1"/>
</dbReference>
<reference evidence="3" key="1">
    <citation type="submission" date="2016-10" db="EMBL/GenBank/DDBJ databases">
        <authorList>
            <person name="Varghese N."/>
            <person name="Submissions S."/>
        </authorList>
    </citation>
    <scope>NUCLEOTIDE SEQUENCE [LARGE SCALE GENOMIC DNA]</scope>
    <source>
        <strain evidence="3">CGMCC 1.12402</strain>
    </source>
</reference>
<evidence type="ECO:0000313" key="2">
    <source>
        <dbReference type="EMBL" id="SEV97953.1"/>
    </source>
</evidence>
<dbReference type="SUPFAM" id="SSF52402">
    <property type="entry name" value="Adenine nucleotide alpha hydrolases-like"/>
    <property type="match status" value="1"/>
</dbReference>
<sequence>MKSNQQNGGSFLCSWSGGKDSYFAFYRAVQQGYKPKVLLNTLNEYGDKSRSHGIPKELLEQQAKAVGLPIEFIETTWETYEERYIAKLKELHEKYAFTHAVFGDIDIESHRAWEEKVANAANVKAVLPLWQGDRKELVEGMITAGIKTMIVSCRKELADSLLGEVIDGSLIKKFEELGIDACGENGEYHTFVLDGPLNGTTIAVDTGSVKTHNTYAFLDLHRTTFQT</sequence>
<dbReference type="PANTHER" id="PTHR12196:SF2">
    <property type="entry name" value="DIPHTHINE--AMMONIA LIGASE"/>
    <property type="match status" value="1"/>
</dbReference>
<dbReference type="EMBL" id="FOIR01000001">
    <property type="protein sequence ID" value="SEV97953.1"/>
    <property type="molecule type" value="Genomic_DNA"/>
</dbReference>
<dbReference type="CDD" id="cd01994">
    <property type="entry name" value="AANH_PF0828-like"/>
    <property type="match status" value="1"/>
</dbReference>
<proteinExistence type="predicted"/>
<dbReference type="Pfam" id="PF01902">
    <property type="entry name" value="Diphthami_syn_2"/>
    <property type="match status" value="1"/>
</dbReference>
<dbReference type="GeneID" id="99985771"/>
<accession>A0A1I0NAZ6</accession>
<organism evidence="2 3">
    <name type="scientific">Roseivirga pacifica</name>
    <dbReference type="NCBI Taxonomy" id="1267423"/>
    <lineage>
        <taxon>Bacteria</taxon>
        <taxon>Pseudomonadati</taxon>
        <taxon>Bacteroidota</taxon>
        <taxon>Cytophagia</taxon>
        <taxon>Cytophagales</taxon>
        <taxon>Roseivirgaceae</taxon>
        <taxon>Roseivirga</taxon>
    </lineage>
</organism>
<evidence type="ECO:0000313" key="3">
    <source>
        <dbReference type="Proteomes" id="UP000199437"/>
    </source>
</evidence>
<dbReference type="Proteomes" id="UP000199437">
    <property type="component" value="Unassembled WGS sequence"/>
</dbReference>
<dbReference type="AlphaFoldDB" id="A0A1I0NAZ6"/>
<dbReference type="PANTHER" id="PTHR12196">
    <property type="entry name" value="DOMAIN OF UNKNOWN FUNCTION 71 DUF71 -CONTAINING PROTEIN"/>
    <property type="match status" value="1"/>
</dbReference>
<keyword evidence="3" id="KW-1185">Reference proteome</keyword>
<evidence type="ECO:0000259" key="1">
    <source>
        <dbReference type="Pfam" id="PF01902"/>
    </source>
</evidence>
<dbReference type="GO" id="GO:0017183">
    <property type="term" value="P:protein histidyl modification to diphthamide"/>
    <property type="evidence" value="ECO:0007669"/>
    <property type="project" value="TreeGrafter"/>
</dbReference>
<feature type="domain" description="Diphthamide synthase" evidence="1">
    <location>
        <begin position="15"/>
        <end position="223"/>
    </location>
</feature>
<dbReference type="OrthoDB" id="3572539at2"/>
<dbReference type="GO" id="GO:0017178">
    <property type="term" value="F:diphthine-ammonia ligase activity"/>
    <property type="evidence" value="ECO:0007669"/>
    <property type="project" value="TreeGrafter"/>
</dbReference>